<dbReference type="HAMAP" id="MF_01161">
    <property type="entry name" value="tRNA_Ile_lys_synt"/>
    <property type="match status" value="1"/>
</dbReference>
<dbReference type="Pfam" id="PF01171">
    <property type="entry name" value="ATP_bind_3"/>
    <property type="match status" value="1"/>
</dbReference>
<dbReference type="Proteomes" id="UP000270034">
    <property type="component" value="Chromosome"/>
</dbReference>
<accession>A0A0D6NJC5</accession>
<dbReference type="InterPro" id="IPR011063">
    <property type="entry name" value="TilS/TtcA_N"/>
</dbReference>
<evidence type="ECO:0000313" key="9">
    <source>
        <dbReference type="EMBL" id="GAN65720.1"/>
    </source>
</evidence>
<comment type="subcellular location">
    <subcellularLocation>
        <location evidence="6">Cytoplasm</location>
    </subcellularLocation>
</comment>
<evidence type="ECO:0000259" key="7">
    <source>
        <dbReference type="Pfam" id="PF01171"/>
    </source>
</evidence>
<evidence type="ECO:0000256" key="6">
    <source>
        <dbReference type="HAMAP-Rule" id="MF_01161"/>
    </source>
</evidence>
<dbReference type="InterPro" id="IPR014729">
    <property type="entry name" value="Rossmann-like_a/b/a_fold"/>
</dbReference>
<feature type="domain" description="tRNA(Ile)-lysidine/2-thiocytidine synthase N-terminal" evidence="7">
    <location>
        <begin position="61"/>
        <end position="234"/>
    </location>
</feature>
<dbReference type="GO" id="GO:0032267">
    <property type="term" value="F:tRNA(Ile)-lysidine synthase activity"/>
    <property type="evidence" value="ECO:0007669"/>
    <property type="project" value="UniProtKB-EC"/>
</dbReference>
<name>A0A0D6NJC5_9PROT</name>
<comment type="function">
    <text evidence="6">Ligates lysine onto the cytidine present at position 34 of the AUA codon-specific tRNA(Ile) that contains the anticodon CAU, in an ATP-dependent manner. Cytidine is converted to lysidine, thus changing the amino acid specificity of the tRNA from methionine to isoleucine.</text>
</comment>
<dbReference type="EC" id="6.3.4.19" evidence="6"/>
<evidence type="ECO:0000313" key="11">
    <source>
        <dbReference type="Proteomes" id="UP000270034"/>
    </source>
</evidence>
<evidence type="ECO:0000256" key="1">
    <source>
        <dbReference type="ARBA" id="ARBA00022598"/>
    </source>
</evidence>
<dbReference type="KEGG" id="aot:AcetOri_orf02933"/>
<protein>
    <recommendedName>
        <fullName evidence="6">tRNA(Ile)-lysidine synthase</fullName>
        <ecNumber evidence="6">6.3.4.19</ecNumber>
    </recommendedName>
    <alternativeName>
        <fullName evidence="6">tRNA(Ile)-2-lysyl-cytidine synthase</fullName>
    </alternativeName>
    <alternativeName>
        <fullName evidence="6">tRNA(Ile)-lysidine synthetase</fullName>
    </alternativeName>
</protein>
<evidence type="ECO:0000256" key="5">
    <source>
        <dbReference type="ARBA" id="ARBA00048539"/>
    </source>
</evidence>
<comment type="catalytic activity">
    <reaction evidence="5 6">
        <text>cytidine(34) in tRNA(Ile2) + L-lysine + ATP = lysidine(34) in tRNA(Ile2) + AMP + diphosphate + H(+)</text>
        <dbReference type="Rhea" id="RHEA:43744"/>
        <dbReference type="Rhea" id="RHEA-COMP:10625"/>
        <dbReference type="Rhea" id="RHEA-COMP:10670"/>
        <dbReference type="ChEBI" id="CHEBI:15378"/>
        <dbReference type="ChEBI" id="CHEBI:30616"/>
        <dbReference type="ChEBI" id="CHEBI:32551"/>
        <dbReference type="ChEBI" id="CHEBI:33019"/>
        <dbReference type="ChEBI" id="CHEBI:82748"/>
        <dbReference type="ChEBI" id="CHEBI:83665"/>
        <dbReference type="ChEBI" id="CHEBI:456215"/>
        <dbReference type="EC" id="6.3.4.19"/>
    </reaction>
</comment>
<keyword evidence="2 6" id="KW-0819">tRNA processing</keyword>
<dbReference type="InterPro" id="IPR012795">
    <property type="entry name" value="tRNA_Ile_lys_synt_N"/>
</dbReference>
<dbReference type="GO" id="GO:0005524">
    <property type="term" value="F:ATP binding"/>
    <property type="evidence" value="ECO:0007669"/>
    <property type="project" value="UniProtKB-UniRule"/>
</dbReference>
<dbReference type="CDD" id="cd01992">
    <property type="entry name" value="TilS_N"/>
    <property type="match status" value="1"/>
</dbReference>
<dbReference type="Proteomes" id="UP000032670">
    <property type="component" value="Unassembled WGS sequence"/>
</dbReference>
<keyword evidence="3 6" id="KW-0547">Nucleotide-binding</keyword>
<feature type="binding site" evidence="6">
    <location>
        <begin position="65"/>
        <end position="70"/>
    </location>
    <ligand>
        <name>ATP</name>
        <dbReference type="ChEBI" id="CHEBI:30616"/>
    </ligand>
</feature>
<comment type="similarity">
    <text evidence="6">Belongs to the tRNA(Ile)-lysidine synthase family.</text>
</comment>
<evidence type="ECO:0000256" key="3">
    <source>
        <dbReference type="ARBA" id="ARBA00022741"/>
    </source>
</evidence>
<keyword evidence="10" id="KW-1185">Reference proteome</keyword>
<reference evidence="8 11" key="2">
    <citation type="submission" date="2018-02" db="EMBL/GenBank/DDBJ databases">
        <title>Acetobacter orientalis genome.</title>
        <authorList>
            <person name="Nakashima N."/>
            <person name="Tamura T."/>
        </authorList>
    </citation>
    <scope>NUCLEOTIDE SEQUENCE [LARGE SCALE GENOMIC DNA]</scope>
    <source>
        <strain evidence="8 11">FAN1</strain>
    </source>
</reference>
<evidence type="ECO:0000313" key="8">
    <source>
        <dbReference type="EMBL" id="BBC80313.1"/>
    </source>
</evidence>
<reference evidence="9 10" key="1">
    <citation type="submission" date="2012-11" db="EMBL/GenBank/DDBJ databases">
        <title>Whole genome sequence of Acetobacter orientalis 21F-2.</title>
        <authorList>
            <person name="Azuma Y."/>
            <person name="Higashiura N."/>
            <person name="Hirakawa H."/>
            <person name="Matsushita K."/>
        </authorList>
    </citation>
    <scope>NUCLEOTIDE SEQUENCE [LARGE SCALE GENOMIC DNA]</scope>
    <source>
        <strain evidence="9 10">21F-2</strain>
    </source>
</reference>
<keyword evidence="1 6" id="KW-0436">Ligase</keyword>
<dbReference type="PANTHER" id="PTHR43033">
    <property type="entry name" value="TRNA(ILE)-LYSIDINE SYNTHASE-RELATED"/>
    <property type="match status" value="1"/>
</dbReference>
<dbReference type="Gene3D" id="3.40.50.620">
    <property type="entry name" value="HUPs"/>
    <property type="match status" value="1"/>
</dbReference>
<dbReference type="PANTHER" id="PTHR43033:SF1">
    <property type="entry name" value="TRNA(ILE)-LYSIDINE SYNTHASE-RELATED"/>
    <property type="match status" value="1"/>
</dbReference>
<dbReference type="GO" id="GO:0006400">
    <property type="term" value="P:tRNA modification"/>
    <property type="evidence" value="ECO:0007669"/>
    <property type="project" value="UniProtKB-UniRule"/>
</dbReference>
<keyword evidence="6" id="KW-0963">Cytoplasm</keyword>
<sequence>MGALNPERMTFTPCYSNHGGFMPPQCAHPFAEAPLQPEQFTAVMAHLGPWLPDCPDLPPVGIAVSGGGDSLCLAWLATHWRKNVLAFVVDHGLRENSAAEARLTLERLAAIGVPARLLTLTNLRKGTGMAERARHARYAILAQACHDAGCIDLLLGHQADDQAETVAMRQRAGSGPDGLAGMAWVTALPTMRLVRPLLGFSRVALRNTLQVQGLAWVDDPSNEDRKAERVRVRQYFAQDPAARLACWHEAARQGQGRMLRQHILAAAQAYAGALLPLGWACLGTTLPESAVLASFVRTVGGLVYPPAHTAVAGLYQHSNGGTVCGVQLVKHQSQWFLVRERAALQAPVPLRANQMWDQRFLVSQISGSVPQGAYIGAAGLGIPRAARMGWPAQFCATLPAIWVQGQRVAIPHLGVWHDTALQGLEIVFQPPTSLGPGSFYGAEV</sequence>
<evidence type="ECO:0000313" key="10">
    <source>
        <dbReference type="Proteomes" id="UP000032670"/>
    </source>
</evidence>
<dbReference type="SUPFAM" id="SSF52402">
    <property type="entry name" value="Adenine nucleotide alpha hydrolases-like"/>
    <property type="match status" value="1"/>
</dbReference>
<dbReference type="GO" id="GO:0005737">
    <property type="term" value="C:cytoplasm"/>
    <property type="evidence" value="ECO:0007669"/>
    <property type="project" value="UniProtKB-SubCell"/>
</dbReference>
<comment type="domain">
    <text evidence="6">The N-terminal region contains the highly conserved SGGXDS motif, predicted to be a P-loop motif involved in ATP binding.</text>
</comment>
<organism evidence="9 10">
    <name type="scientific">Acetobacter orientalis</name>
    <dbReference type="NCBI Taxonomy" id="146474"/>
    <lineage>
        <taxon>Bacteria</taxon>
        <taxon>Pseudomonadati</taxon>
        <taxon>Pseudomonadota</taxon>
        <taxon>Alphaproteobacteria</taxon>
        <taxon>Acetobacterales</taxon>
        <taxon>Acetobacteraceae</taxon>
        <taxon>Acetobacter</taxon>
    </lineage>
</organism>
<proteinExistence type="inferred from homology"/>
<accession>A0A2Z5ZII5</accession>
<keyword evidence="4 6" id="KW-0067">ATP-binding</keyword>
<evidence type="ECO:0000256" key="2">
    <source>
        <dbReference type="ARBA" id="ARBA00022694"/>
    </source>
</evidence>
<dbReference type="NCBIfam" id="TIGR02432">
    <property type="entry name" value="lysidine_TilS_N"/>
    <property type="match status" value="1"/>
</dbReference>
<gene>
    <name evidence="6" type="primary">tilS</name>
    <name evidence="9" type="ORF">Abor_013_030</name>
    <name evidence="8" type="ORF">AcetOrient_orf02933</name>
</gene>
<dbReference type="EMBL" id="AP018515">
    <property type="protein sequence ID" value="BBC80313.1"/>
    <property type="molecule type" value="Genomic_DNA"/>
</dbReference>
<dbReference type="AlphaFoldDB" id="A0A0D6NJC5"/>
<dbReference type="EMBL" id="BAMX01000013">
    <property type="protein sequence ID" value="GAN65720.1"/>
    <property type="molecule type" value="Genomic_DNA"/>
</dbReference>
<dbReference type="STRING" id="1231341.Abor_013_030"/>
<evidence type="ECO:0000256" key="4">
    <source>
        <dbReference type="ARBA" id="ARBA00022840"/>
    </source>
</evidence>
<dbReference type="InterPro" id="IPR012094">
    <property type="entry name" value="tRNA_Ile_lys_synt"/>
</dbReference>